<dbReference type="SUPFAM" id="SSF54897">
    <property type="entry name" value="Protease propeptides/inhibitors"/>
    <property type="match status" value="1"/>
</dbReference>
<dbReference type="InterPro" id="IPR010259">
    <property type="entry name" value="S8pro/Inhibitor_I9"/>
</dbReference>
<keyword evidence="3 5" id="KW-0378">Hydrolase</keyword>
<sequence length="357" mass="38665">MRAIISLLLVAAAAADLAPLLENSEPVPGKYIIKLKNGINVDEMTTTVSLFGGKIGYKFRRALNGFAAELADNVLDIVRNLPAVEYVEQEGIYRPQGVTWGLDRIDQTNLPLDGRYNPFATGKGYTVWVLDSGIRESHNEFEGRAYQVANFADKYDYDCYGHGTHCAGTVGAKNYGVASEVTIYSVKVFDCNGYATTSWIIKAVDYTIEYANRYSVASMSIGGGKSRSMDESVEELVKSGVPAAVAAGNENENACDHSPAAAPSAITVGASDWKDLRAEFSNWGPCLDIYAPGLYIDSLGYRTDYEITQKSGTSMACPHVAGAIALYAKNTDNLLAYSNKDKLGWLSSACPNKLLYV</sequence>
<dbReference type="KEGG" id="spu:579552"/>
<dbReference type="PRINTS" id="PR00723">
    <property type="entry name" value="SUBTILISIN"/>
</dbReference>
<dbReference type="InterPro" id="IPR000209">
    <property type="entry name" value="Peptidase_S8/S53_dom"/>
</dbReference>
<protein>
    <submittedName>
        <fullName evidence="10">Uncharacterized protein</fullName>
    </submittedName>
</protein>
<evidence type="ECO:0000259" key="8">
    <source>
        <dbReference type="Pfam" id="PF00082"/>
    </source>
</evidence>
<dbReference type="InterPro" id="IPR036852">
    <property type="entry name" value="Peptidase_S8/S53_dom_sf"/>
</dbReference>
<name>A0A7M7SXG3_STRPU</name>
<evidence type="ECO:0000313" key="10">
    <source>
        <dbReference type="EnsemblMetazoa" id="XP_030838489"/>
    </source>
</evidence>
<dbReference type="InterPro" id="IPR023828">
    <property type="entry name" value="Peptidase_S8_Ser-AS"/>
</dbReference>
<dbReference type="Pfam" id="PF00082">
    <property type="entry name" value="Peptidase_S8"/>
    <property type="match status" value="1"/>
</dbReference>
<dbReference type="EnsemblMetazoa" id="XM_011676830">
    <property type="protein sequence ID" value="XP_011675132"/>
    <property type="gene ID" value="LOC579552"/>
</dbReference>
<dbReference type="RefSeq" id="XP_011675132.2">
    <property type="nucleotide sequence ID" value="XM_011676830.2"/>
</dbReference>
<dbReference type="OrthoDB" id="206201at2759"/>
<dbReference type="InterPro" id="IPR022398">
    <property type="entry name" value="Peptidase_S8_His-AS"/>
</dbReference>
<feature type="active site" description="Charge relay system" evidence="5">
    <location>
        <position position="162"/>
    </location>
</feature>
<dbReference type="PROSITE" id="PS51892">
    <property type="entry name" value="SUBTILASE"/>
    <property type="match status" value="1"/>
</dbReference>
<dbReference type="Proteomes" id="UP000007110">
    <property type="component" value="Unassembled WGS sequence"/>
</dbReference>
<dbReference type="PROSITE" id="PS00138">
    <property type="entry name" value="SUBTILASE_SER"/>
    <property type="match status" value="1"/>
</dbReference>
<dbReference type="InterPro" id="IPR050131">
    <property type="entry name" value="Peptidase_S8_subtilisin-like"/>
</dbReference>
<dbReference type="SUPFAM" id="SSF52743">
    <property type="entry name" value="Subtilisin-like"/>
    <property type="match status" value="1"/>
</dbReference>
<dbReference type="InterPro" id="IPR015500">
    <property type="entry name" value="Peptidase_S8_subtilisin-rel"/>
</dbReference>
<evidence type="ECO:0000256" key="2">
    <source>
        <dbReference type="ARBA" id="ARBA00022670"/>
    </source>
</evidence>
<feature type="signal peptide" evidence="7">
    <location>
        <begin position="1"/>
        <end position="15"/>
    </location>
</feature>
<feature type="chain" id="PRO_5036401838" evidence="7">
    <location>
        <begin position="16"/>
        <end position="357"/>
    </location>
</feature>
<dbReference type="GeneID" id="579552"/>
<dbReference type="InterPro" id="IPR034193">
    <property type="entry name" value="PCSK9_ProteinaseK-like"/>
</dbReference>
<evidence type="ECO:0000313" key="11">
    <source>
        <dbReference type="Proteomes" id="UP000007110"/>
    </source>
</evidence>
<dbReference type="InterPro" id="IPR037045">
    <property type="entry name" value="S8pro/Inhibitor_I9_sf"/>
</dbReference>
<dbReference type="PROSITE" id="PS00136">
    <property type="entry name" value="SUBTILASE_ASP"/>
    <property type="match status" value="1"/>
</dbReference>
<dbReference type="Gene3D" id="3.40.50.200">
    <property type="entry name" value="Peptidase S8/S53 domain"/>
    <property type="match status" value="1"/>
</dbReference>
<evidence type="ECO:0000256" key="3">
    <source>
        <dbReference type="ARBA" id="ARBA00022801"/>
    </source>
</evidence>
<reference evidence="10" key="2">
    <citation type="submission" date="2021-01" db="UniProtKB">
        <authorList>
            <consortium name="EnsemblMetazoa"/>
        </authorList>
    </citation>
    <scope>IDENTIFICATION</scope>
</reference>
<keyword evidence="11" id="KW-1185">Reference proteome</keyword>
<dbReference type="GO" id="GO:0005615">
    <property type="term" value="C:extracellular space"/>
    <property type="evidence" value="ECO:0000318"/>
    <property type="project" value="GO_Central"/>
</dbReference>
<dbReference type="CDD" id="cd04077">
    <property type="entry name" value="Peptidases_S8_PCSK9_ProteinaseK_like"/>
    <property type="match status" value="1"/>
</dbReference>
<keyword evidence="7" id="KW-0732">Signal</keyword>
<dbReference type="Pfam" id="PF05922">
    <property type="entry name" value="Inhibitor_I9"/>
    <property type="match status" value="1"/>
</dbReference>
<dbReference type="Gene3D" id="3.30.70.80">
    <property type="entry name" value="Peptidase S8 propeptide/proteinase inhibitor I9"/>
    <property type="match status" value="1"/>
</dbReference>
<evidence type="ECO:0000259" key="9">
    <source>
        <dbReference type="Pfam" id="PF05922"/>
    </source>
</evidence>
<reference evidence="11" key="1">
    <citation type="submission" date="2015-02" db="EMBL/GenBank/DDBJ databases">
        <title>Genome sequencing for Strongylocentrotus purpuratus.</title>
        <authorList>
            <person name="Murali S."/>
            <person name="Liu Y."/>
            <person name="Vee V."/>
            <person name="English A."/>
            <person name="Wang M."/>
            <person name="Skinner E."/>
            <person name="Han Y."/>
            <person name="Muzny D.M."/>
            <person name="Worley K.C."/>
            <person name="Gibbs R.A."/>
        </authorList>
    </citation>
    <scope>NUCLEOTIDE SEQUENCE</scope>
</reference>
<dbReference type="PANTHER" id="PTHR43806">
    <property type="entry name" value="PEPTIDASE S8"/>
    <property type="match status" value="1"/>
</dbReference>
<dbReference type="OMA" id="IRETHNE"/>
<feature type="domain" description="Inhibitor I9" evidence="9">
    <location>
        <begin position="53"/>
        <end position="94"/>
    </location>
</feature>
<comment type="similarity">
    <text evidence="1 5 6">Belongs to the peptidase S8 family.</text>
</comment>
<keyword evidence="4 5" id="KW-0720">Serine protease</keyword>
<feature type="active site" description="Charge relay system" evidence="5">
    <location>
        <position position="314"/>
    </location>
</feature>
<evidence type="ECO:0000256" key="1">
    <source>
        <dbReference type="ARBA" id="ARBA00011073"/>
    </source>
</evidence>
<feature type="domain" description="Peptidase S8/S53" evidence="8">
    <location>
        <begin position="122"/>
        <end position="333"/>
    </location>
</feature>
<dbReference type="PROSITE" id="PS00137">
    <property type="entry name" value="SUBTILASE_HIS"/>
    <property type="match status" value="1"/>
</dbReference>
<proteinExistence type="inferred from homology"/>
<evidence type="ECO:0000256" key="5">
    <source>
        <dbReference type="PROSITE-ProRule" id="PRU01240"/>
    </source>
</evidence>
<accession>A0A7M7SXG3</accession>
<organism evidence="10 11">
    <name type="scientific">Strongylocentrotus purpuratus</name>
    <name type="common">Purple sea urchin</name>
    <dbReference type="NCBI Taxonomy" id="7668"/>
    <lineage>
        <taxon>Eukaryota</taxon>
        <taxon>Metazoa</taxon>
        <taxon>Echinodermata</taxon>
        <taxon>Eleutherozoa</taxon>
        <taxon>Echinozoa</taxon>
        <taxon>Echinoidea</taxon>
        <taxon>Euechinoidea</taxon>
        <taxon>Echinacea</taxon>
        <taxon>Camarodonta</taxon>
        <taxon>Echinidea</taxon>
        <taxon>Strongylocentrotidae</taxon>
        <taxon>Strongylocentrotus</taxon>
    </lineage>
</organism>
<evidence type="ECO:0000256" key="7">
    <source>
        <dbReference type="SAM" id="SignalP"/>
    </source>
</evidence>
<dbReference type="AlphaFoldDB" id="A0A7M7SXG3"/>
<dbReference type="PANTHER" id="PTHR43806:SF58">
    <property type="entry name" value="ALKALINE PROTEASE 1-RELATED"/>
    <property type="match status" value="1"/>
</dbReference>
<dbReference type="EnsemblMetazoa" id="XM_030982629">
    <property type="protein sequence ID" value="XP_030838489"/>
    <property type="gene ID" value="LOC579552"/>
</dbReference>
<dbReference type="FunFam" id="3.40.50.200:FF:000014">
    <property type="entry name" value="Proteinase K"/>
    <property type="match status" value="1"/>
</dbReference>
<dbReference type="RefSeq" id="XP_030838489.1">
    <property type="nucleotide sequence ID" value="XM_030982629.1"/>
</dbReference>
<dbReference type="GO" id="GO:0004252">
    <property type="term" value="F:serine-type endopeptidase activity"/>
    <property type="evidence" value="ECO:0000318"/>
    <property type="project" value="GO_Central"/>
</dbReference>
<feature type="active site" description="Charge relay system" evidence="5">
    <location>
        <position position="131"/>
    </location>
</feature>
<keyword evidence="2 5" id="KW-0645">Protease</keyword>
<dbReference type="InterPro" id="IPR023827">
    <property type="entry name" value="Peptidase_S8_Asp-AS"/>
</dbReference>
<dbReference type="InParanoid" id="A0A7M7SXG3"/>
<dbReference type="GO" id="GO:0006508">
    <property type="term" value="P:proteolysis"/>
    <property type="evidence" value="ECO:0007669"/>
    <property type="project" value="UniProtKB-KW"/>
</dbReference>
<evidence type="ECO:0000256" key="6">
    <source>
        <dbReference type="RuleBase" id="RU003355"/>
    </source>
</evidence>
<evidence type="ECO:0000256" key="4">
    <source>
        <dbReference type="ARBA" id="ARBA00022825"/>
    </source>
</evidence>